<dbReference type="EMBL" id="MU620901">
    <property type="protein sequence ID" value="KAI8582353.1"/>
    <property type="molecule type" value="Genomic_DNA"/>
</dbReference>
<accession>A0AAD5EES3</accession>
<reference evidence="5" key="1">
    <citation type="submission" date="2021-06" db="EMBL/GenBank/DDBJ databases">
        <authorList>
            <consortium name="DOE Joint Genome Institute"/>
            <person name="Mondo S.J."/>
            <person name="Amses K.R."/>
            <person name="Simmons D.R."/>
            <person name="Longcore J.E."/>
            <person name="Seto K."/>
            <person name="Alves G.H."/>
            <person name="Bonds A.E."/>
            <person name="Quandt C.A."/>
            <person name="Davis W.J."/>
            <person name="Chang Y."/>
            <person name="Letcher P.M."/>
            <person name="Powell M.J."/>
            <person name="Kuo A."/>
            <person name="Labutti K."/>
            <person name="Pangilinan J."/>
            <person name="Andreopoulos W."/>
            <person name="Tritt A."/>
            <person name="Riley R."/>
            <person name="Hundley H."/>
            <person name="Johnson J."/>
            <person name="Lipzen A."/>
            <person name="Barry K."/>
            <person name="Berbee M.L."/>
            <person name="Buchler N.E."/>
            <person name="Grigoriev I.V."/>
            <person name="Spatafora J.W."/>
            <person name="Stajich J.E."/>
            <person name="James T.Y."/>
        </authorList>
    </citation>
    <scope>NUCLEOTIDE SEQUENCE</scope>
    <source>
        <strain evidence="5">AG</strain>
    </source>
</reference>
<name>A0AAD5EES3_UMBRA</name>
<dbReference type="GO" id="GO:0009055">
    <property type="term" value="F:electron transfer activity"/>
    <property type="evidence" value="ECO:0007669"/>
    <property type="project" value="InterPro"/>
</dbReference>
<gene>
    <name evidence="5" type="ORF">K450DRAFT_197085</name>
</gene>
<dbReference type="SUPFAM" id="SSF49503">
    <property type="entry name" value="Cupredoxins"/>
    <property type="match status" value="1"/>
</dbReference>
<keyword evidence="6" id="KW-1185">Reference proteome</keyword>
<dbReference type="Pfam" id="PF00127">
    <property type="entry name" value="Copper-bind"/>
    <property type="match status" value="1"/>
</dbReference>
<proteinExistence type="predicted"/>
<dbReference type="InterPro" id="IPR052953">
    <property type="entry name" value="Ser-rich/MCO-related"/>
</dbReference>
<sequence>MFLSTTLAVQALAILSVVSSIQAATHTVNVGGLTSGNALSFDPSNISISPGDSVSFMFNAVHTASHASLTDPCSPASPSDFNFNGSPGAVFNQTFNTAGTFNFYCMLPGHCQAGMKGVILVGQGVAQSGSTAASSSPTTSPSSNSGGGIYGSVSGASTILGTAKLALLSAAVVMAAVTF</sequence>
<dbReference type="PANTHER" id="PTHR34883">
    <property type="entry name" value="SERINE-RICH PROTEIN, PUTATIVE-RELATED-RELATED"/>
    <property type="match status" value="1"/>
</dbReference>
<feature type="chain" id="PRO_5042268012" description="Blue (type 1) copper domain-containing protein" evidence="3">
    <location>
        <begin position="24"/>
        <end position="179"/>
    </location>
</feature>
<evidence type="ECO:0000313" key="6">
    <source>
        <dbReference type="Proteomes" id="UP001206595"/>
    </source>
</evidence>
<dbReference type="GO" id="GO:0005507">
    <property type="term" value="F:copper ion binding"/>
    <property type="evidence" value="ECO:0007669"/>
    <property type="project" value="InterPro"/>
</dbReference>
<organism evidence="5 6">
    <name type="scientific">Umbelopsis ramanniana AG</name>
    <dbReference type="NCBI Taxonomy" id="1314678"/>
    <lineage>
        <taxon>Eukaryota</taxon>
        <taxon>Fungi</taxon>
        <taxon>Fungi incertae sedis</taxon>
        <taxon>Mucoromycota</taxon>
        <taxon>Mucoromycotina</taxon>
        <taxon>Umbelopsidomycetes</taxon>
        <taxon>Umbelopsidales</taxon>
        <taxon>Umbelopsidaceae</taxon>
        <taxon>Umbelopsis</taxon>
    </lineage>
</organism>
<dbReference type="RefSeq" id="XP_051447357.1">
    <property type="nucleotide sequence ID" value="XM_051584537.1"/>
</dbReference>
<evidence type="ECO:0000313" key="5">
    <source>
        <dbReference type="EMBL" id="KAI8582353.1"/>
    </source>
</evidence>
<feature type="domain" description="Blue (type 1) copper" evidence="4">
    <location>
        <begin position="35"/>
        <end position="121"/>
    </location>
</feature>
<protein>
    <recommendedName>
        <fullName evidence="4">Blue (type 1) copper domain-containing protein</fullName>
    </recommendedName>
</protein>
<dbReference type="InterPro" id="IPR033138">
    <property type="entry name" value="Cu_oxidase_CS"/>
</dbReference>
<reference evidence="5" key="2">
    <citation type="journal article" date="2022" name="Proc. Natl. Acad. Sci. U.S.A.">
        <title>Diploid-dominant life cycles characterize the early evolution of Fungi.</title>
        <authorList>
            <person name="Amses K.R."/>
            <person name="Simmons D.R."/>
            <person name="Longcore J.E."/>
            <person name="Mondo S.J."/>
            <person name="Seto K."/>
            <person name="Jeronimo G.H."/>
            <person name="Bonds A.E."/>
            <person name="Quandt C.A."/>
            <person name="Davis W.J."/>
            <person name="Chang Y."/>
            <person name="Federici B.A."/>
            <person name="Kuo A."/>
            <person name="LaButti K."/>
            <person name="Pangilinan J."/>
            <person name="Andreopoulos W."/>
            <person name="Tritt A."/>
            <person name="Riley R."/>
            <person name="Hundley H."/>
            <person name="Johnson J."/>
            <person name="Lipzen A."/>
            <person name="Barry K."/>
            <person name="Lang B.F."/>
            <person name="Cuomo C.A."/>
            <person name="Buchler N.E."/>
            <person name="Grigoriev I.V."/>
            <person name="Spatafora J.W."/>
            <person name="Stajich J.E."/>
            <person name="James T.Y."/>
        </authorList>
    </citation>
    <scope>NUCLEOTIDE SEQUENCE</scope>
    <source>
        <strain evidence="5">AG</strain>
    </source>
</reference>
<dbReference type="GeneID" id="75909887"/>
<dbReference type="Proteomes" id="UP001206595">
    <property type="component" value="Unassembled WGS sequence"/>
</dbReference>
<dbReference type="InterPro" id="IPR008972">
    <property type="entry name" value="Cupredoxin"/>
</dbReference>
<evidence type="ECO:0000256" key="1">
    <source>
        <dbReference type="ARBA" id="ARBA00022723"/>
    </source>
</evidence>
<dbReference type="Gene3D" id="2.60.40.420">
    <property type="entry name" value="Cupredoxins - blue copper proteins"/>
    <property type="match status" value="1"/>
</dbReference>
<evidence type="ECO:0000259" key="4">
    <source>
        <dbReference type="Pfam" id="PF00127"/>
    </source>
</evidence>
<comment type="caution">
    <text evidence="5">The sequence shown here is derived from an EMBL/GenBank/DDBJ whole genome shotgun (WGS) entry which is preliminary data.</text>
</comment>
<feature type="signal peptide" evidence="3">
    <location>
        <begin position="1"/>
        <end position="23"/>
    </location>
</feature>
<dbReference type="PANTHER" id="PTHR34883:SF15">
    <property type="entry name" value="EXTRACELLULAR SERINE-RICH PROTEIN"/>
    <property type="match status" value="1"/>
</dbReference>
<dbReference type="PROSITE" id="PS00079">
    <property type="entry name" value="MULTICOPPER_OXIDASE1"/>
    <property type="match status" value="1"/>
</dbReference>
<evidence type="ECO:0000256" key="2">
    <source>
        <dbReference type="ARBA" id="ARBA00023008"/>
    </source>
</evidence>
<dbReference type="InterPro" id="IPR000923">
    <property type="entry name" value="BlueCu_1"/>
</dbReference>
<keyword evidence="1" id="KW-0479">Metal-binding</keyword>
<keyword evidence="3" id="KW-0732">Signal</keyword>
<evidence type="ECO:0000256" key="3">
    <source>
        <dbReference type="SAM" id="SignalP"/>
    </source>
</evidence>
<dbReference type="AlphaFoldDB" id="A0AAD5EES3"/>
<keyword evidence="2" id="KW-0186">Copper</keyword>